<proteinExistence type="predicted"/>
<evidence type="ECO:0000313" key="1">
    <source>
        <dbReference type="EMBL" id="KAJ8683479.1"/>
    </source>
</evidence>
<dbReference type="Proteomes" id="UP001239111">
    <property type="component" value="Chromosome 1"/>
</dbReference>
<organism evidence="1 2">
    <name type="scientific">Eretmocerus hayati</name>
    <dbReference type="NCBI Taxonomy" id="131215"/>
    <lineage>
        <taxon>Eukaryota</taxon>
        <taxon>Metazoa</taxon>
        <taxon>Ecdysozoa</taxon>
        <taxon>Arthropoda</taxon>
        <taxon>Hexapoda</taxon>
        <taxon>Insecta</taxon>
        <taxon>Pterygota</taxon>
        <taxon>Neoptera</taxon>
        <taxon>Endopterygota</taxon>
        <taxon>Hymenoptera</taxon>
        <taxon>Apocrita</taxon>
        <taxon>Proctotrupomorpha</taxon>
        <taxon>Chalcidoidea</taxon>
        <taxon>Aphelinidae</taxon>
        <taxon>Aphelininae</taxon>
        <taxon>Eretmocerus</taxon>
    </lineage>
</organism>
<sequence>MVNNYTSVLVSHKTLDSSGGTFGTSGILLSSGWILAHGSLLSPNFFNEKFTHDVCDFLVDNQNQLEQSLLPFPRKIFDTVELRVHLNKSENGTRKESSKSQSKMMDEKDCTVKFTWRCPLLRKTFNDVFFSWSFEKNTRFDKSLLPIFLLIRIDDGVGSEGCEDSAEQVLRELYESLVSLSPKSRGLDVEIESAPFGNPCFLNSVSRGIVSNVLGEGNCIILSDVNAVPGCEGAPLFLLPKSRYSEEKKHQQENQARRICGLVIAPLSWCRGEWVDFAFAANLSVCLRKILESTDKGCKRASDTVIVSDAISNCAIRPRLLLPDNLDKSVVLVECGSDWGTGVIVDVATGTLLTCSHVVSKQATATTRTAAAAAATSTSNEKEDTTNTNTSRVRVKLMSNDDHEDETWARIVYKTDQRQPYDVAVLRLLEQSKSQAWNQMQTMKLASRNPTKGNSVLIWGYPLLGSDAQPSCSQGIVSRVNDCVIQTTCCVQSGSSGAPVIDAKSGELLGIVVSNAIVSPTTGIPQNLLHNSSSPFPQPNTNNMDSSILYPRFNMAVPIASVIRQPLMQYLATNDEKYLQSLATDNPIVQQMWNFHLTPRSKM</sequence>
<name>A0ACC2PLL1_9HYME</name>
<evidence type="ECO:0000313" key="2">
    <source>
        <dbReference type="Proteomes" id="UP001239111"/>
    </source>
</evidence>
<gene>
    <name evidence="1" type="ORF">QAD02_019271</name>
</gene>
<reference evidence="1" key="1">
    <citation type="submission" date="2023-04" db="EMBL/GenBank/DDBJ databases">
        <title>A chromosome-level genome assembly of the parasitoid wasp Eretmocerus hayati.</title>
        <authorList>
            <person name="Zhong Y."/>
            <person name="Liu S."/>
            <person name="Liu Y."/>
        </authorList>
    </citation>
    <scope>NUCLEOTIDE SEQUENCE</scope>
    <source>
        <strain evidence="1">ZJU_SS_LIU_2023</strain>
    </source>
</reference>
<accession>A0ACC2PLL1</accession>
<comment type="caution">
    <text evidence="1">The sequence shown here is derived from an EMBL/GenBank/DDBJ whole genome shotgun (WGS) entry which is preliminary data.</text>
</comment>
<protein>
    <submittedName>
        <fullName evidence="1">Uncharacterized protein</fullName>
    </submittedName>
</protein>
<keyword evidence="2" id="KW-1185">Reference proteome</keyword>
<dbReference type="EMBL" id="CM056741">
    <property type="protein sequence ID" value="KAJ8683479.1"/>
    <property type="molecule type" value="Genomic_DNA"/>
</dbReference>